<name>A0AAN6RNG6_9PEZI</name>
<sequence>PGRGNPPGGYDDVAEDYYGRLGQLDDFSGKFGDNSPHQRSQTHPHRGLSHGNRFTSEESTGSGASVADLRIKRDDLGVFNPTQYDPDDAGMVTKGKITIYTDVHVFVEAISTLTEDDPTGSISQNVAQFFPTIIQSTAFAWWNGELTMAQRGALRNQGLPAMLQALSRRFAPDKATATRRYKDSVLTLRDLAGDPQALPRFIGKKMRWARVMGLAGAGNTNWEGAMTQIYGDMDLAIQRTLDSPARSASFEDYMRVVDETRPLLFQSAQAEYAKKSSAFNHSKSDDRFKSFHLTDNRPKYPKPFEK</sequence>
<reference evidence="2" key="1">
    <citation type="journal article" date="2023" name="Mol. Phylogenet. Evol.">
        <title>Genome-scale phylogeny and comparative genomics of the fungal order Sordariales.</title>
        <authorList>
            <person name="Hensen N."/>
            <person name="Bonometti L."/>
            <person name="Westerberg I."/>
            <person name="Brannstrom I.O."/>
            <person name="Guillou S."/>
            <person name="Cros-Aarteil S."/>
            <person name="Calhoun S."/>
            <person name="Haridas S."/>
            <person name="Kuo A."/>
            <person name="Mondo S."/>
            <person name="Pangilinan J."/>
            <person name="Riley R."/>
            <person name="LaButti K."/>
            <person name="Andreopoulos B."/>
            <person name="Lipzen A."/>
            <person name="Chen C."/>
            <person name="Yan M."/>
            <person name="Daum C."/>
            <person name="Ng V."/>
            <person name="Clum A."/>
            <person name="Steindorff A."/>
            <person name="Ohm R.A."/>
            <person name="Martin F."/>
            <person name="Silar P."/>
            <person name="Natvig D.O."/>
            <person name="Lalanne C."/>
            <person name="Gautier V."/>
            <person name="Ament-Velasquez S.L."/>
            <person name="Kruys A."/>
            <person name="Hutchinson M.I."/>
            <person name="Powell A.J."/>
            <person name="Barry K."/>
            <person name="Miller A.N."/>
            <person name="Grigoriev I.V."/>
            <person name="Debuchy R."/>
            <person name="Gladieux P."/>
            <person name="Hiltunen Thoren M."/>
            <person name="Johannesson H."/>
        </authorList>
    </citation>
    <scope>NUCLEOTIDE SEQUENCE</scope>
    <source>
        <strain evidence="2">CBS 103.79</strain>
    </source>
</reference>
<organism evidence="2 3">
    <name type="scientific">Staphylotrichum tortipilum</name>
    <dbReference type="NCBI Taxonomy" id="2831512"/>
    <lineage>
        <taxon>Eukaryota</taxon>
        <taxon>Fungi</taxon>
        <taxon>Dikarya</taxon>
        <taxon>Ascomycota</taxon>
        <taxon>Pezizomycotina</taxon>
        <taxon>Sordariomycetes</taxon>
        <taxon>Sordariomycetidae</taxon>
        <taxon>Sordariales</taxon>
        <taxon>Chaetomiaceae</taxon>
        <taxon>Staphylotrichum</taxon>
    </lineage>
</organism>
<feature type="non-terminal residue" evidence="2">
    <location>
        <position position="1"/>
    </location>
</feature>
<dbReference type="AlphaFoldDB" id="A0AAN6RNG6"/>
<feature type="non-terminal residue" evidence="2">
    <location>
        <position position="306"/>
    </location>
</feature>
<dbReference type="EMBL" id="MU856830">
    <property type="protein sequence ID" value="KAK3896331.1"/>
    <property type="molecule type" value="Genomic_DNA"/>
</dbReference>
<comment type="caution">
    <text evidence="2">The sequence shown here is derived from an EMBL/GenBank/DDBJ whole genome shotgun (WGS) entry which is preliminary data.</text>
</comment>
<proteinExistence type="predicted"/>
<accession>A0AAN6RNG6</accession>
<evidence type="ECO:0000313" key="3">
    <source>
        <dbReference type="Proteomes" id="UP001303889"/>
    </source>
</evidence>
<reference evidence="2" key="2">
    <citation type="submission" date="2023-05" db="EMBL/GenBank/DDBJ databases">
        <authorList>
            <consortium name="Lawrence Berkeley National Laboratory"/>
            <person name="Steindorff A."/>
            <person name="Hensen N."/>
            <person name="Bonometti L."/>
            <person name="Westerberg I."/>
            <person name="Brannstrom I.O."/>
            <person name="Guillou S."/>
            <person name="Cros-Aarteil S."/>
            <person name="Calhoun S."/>
            <person name="Haridas S."/>
            <person name="Kuo A."/>
            <person name="Mondo S."/>
            <person name="Pangilinan J."/>
            <person name="Riley R."/>
            <person name="Labutti K."/>
            <person name="Andreopoulos B."/>
            <person name="Lipzen A."/>
            <person name="Chen C."/>
            <person name="Yanf M."/>
            <person name="Daum C."/>
            <person name="Ng V."/>
            <person name="Clum A."/>
            <person name="Ohm R."/>
            <person name="Martin F."/>
            <person name="Silar P."/>
            <person name="Natvig D."/>
            <person name="Lalanne C."/>
            <person name="Gautier V."/>
            <person name="Ament-Velasquez S.L."/>
            <person name="Kruys A."/>
            <person name="Hutchinson M.I."/>
            <person name="Powell A.J."/>
            <person name="Barry K."/>
            <person name="Miller A.N."/>
            <person name="Grigoriev I.V."/>
            <person name="Debuchy R."/>
            <person name="Gladieux P."/>
            <person name="Thoren M.H."/>
            <person name="Johannesson H."/>
        </authorList>
    </citation>
    <scope>NUCLEOTIDE SEQUENCE</scope>
    <source>
        <strain evidence="2">CBS 103.79</strain>
    </source>
</reference>
<dbReference type="Proteomes" id="UP001303889">
    <property type="component" value="Unassembled WGS sequence"/>
</dbReference>
<keyword evidence="3" id="KW-1185">Reference proteome</keyword>
<feature type="compositionally biased region" description="Polar residues" evidence="1">
    <location>
        <begin position="52"/>
        <end position="63"/>
    </location>
</feature>
<evidence type="ECO:0000256" key="1">
    <source>
        <dbReference type="SAM" id="MobiDB-lite"/>
    </source>
</evidence>
<evidence type="ECO:0000313" key="2">
    <source>
        <dbReference type="EMBL" id="KAK3896331.1"/>
    </source>
</evidence>
<gene>
    <name evidence="2" type="ORF">C8A05DRAFT_40180</name>
</gene>
<feature type="region of interest" description="Disordered" evidence="1">
    <location>
        <begin position="24"/>
        <end position="67"/>
    </location>
</feature>
<protein>
    <submittedName>
        <fullName evidence="2">Uncharacterized protein</fullName>
    </submittedName>
</protein>